<name>A0A0D2I5K7_9EURO</name>
<feature type="compositionally biased region" description="Basic and acidic residues" evidence="1">
    <location>
        <begin position="239"/>
        <end position="248"/>
    </location>
</feature>
<evidence type="ECO:0000313" key="3">
    <source>
        <dbReference type="Proteomes" id="UP000053411"/>
    </source>
</evidence>
<gene>
    <name evidence="2" type="ORF">Z520_11732</name>
</gene>
<evidence type="ECO:0000256" key="1">
    <source>
        <dbReference type="SAM" id="MobiDB-lite"/>
    </source>
</evidence>
<keyword evidence="3" id="KW-1185">Reference proteome</keyword>
<dbReference type="EMBL" id="KN848103">
    <property type="protein sequence ID" value="KIX92556.1"/>
    <property type="molecule type" value="Genomic_DNA"/>
</dbReference>
<protein>
    <submittedName>
        <fullName evidence="2">Uncharacterized protein</fullName>
    </submittedName>
</protein>
<proteinExistence type="predicted"/>
<dbReference type="VEuPathDB" id="FungiDB:Z520_11732"/>
<dbReference type="Proteomes" id="UP000053411">
    <property type="component" value="Unassembled WGS sequence"/>
</dbReference>
<dbReference type="GeneID" id="27717478"/>
<dbReference type="AlphaFoldDB" id="A0A0D2I5K7"/>
<evidence type="ECO:0000313" key="2">
    <source>
        <dbReference type="EMBL" id="KIX92556.1"/>
    </source>
</evidence>
<organism evidence="2 3">
    <name type="scientific">Fonsecaea multimorphosa CBS 102226</name>
    <dbReference type="NCBI Taxonomy" id="1442371"/>
    <lineage>
        <taxon>Eukaryota</taxon>
        <taxon>Fungi</taxon>
        <taxon>Dikarya</taxon>
        <taxon>Ascomycota</taxon>
        <taxon>Pezizomycotina</taxon>
        <taxon>Eurotiomycetes</taxon>
        <taxon>Chaetothyriomycetidae</taxon>
        <taxon>Chaetothyriales</taxon>
        <taxon>Herpotrichiellaceae</taxon>
        <taxon>Fonsecaea</taxon>
    </lineage>
</organism>
<sequence length="349" mass="38089">METIRMGIPRAASGIIPEYALCGIEARGVMEWWKPFRQAFPGVRSLPNKKEKQPRKKYTPEDVIFREDFLAREFDMAISTEHTAALKKSSDAKAMPTAQQTVSGPGDVAETAEGIVLAAQHITQTSKLSIESQCITHNFDDDDNSQVIMILATQPALENPTSGTVPADSYMATTNAAANTINKAAAAGTTTTSTGDSVDPQVLSILVMLSKEMLNNIVKKTRSKQVLKAQGGNGNEADGEGHKADDEHGWTHLSNECVHDDELSTWRSKRSVLLVILSRRRRGGVLGTYEILRLVLGSCWEQTATARVHLYLVLGTEHSVRLTDAPGPLPREVAAWSRLIDLSGRGICR</sequence>
<reference evidence="2 3" key="1">
    <citation type="submission" date="2015-01" db="EMBL/GenBank/DDBJ databases">
        <title>The Genome Sequence of Fonsecaea multimorphosa CBS 102226.</title>
        <authorList>
            <consortium name="The Broad Institute Genomics Platform"/>
            <person name="Cuomo C."/>
            <person name="de Hoog S."/>
            <person name="Gorbushina A."/>
            <person name="Stielow B."/>
            <person name="Teixiera M."/>
            <person name="Abouelleil A."/>
            <person name="Chapman S.B."/>
            <person name="Priest M."/>
            <person name="Young S.K."/>
            <person name="Wortman J."/>
            <person name="Nusbaum C."/>
            <person name="Birren B."/>
        </authorList>
    </citation>
    <scope>NUCLEOTIDE SEQUENCE [LARGE SCALE GENOMIC DNA]</scope>
    <source>
        <strain evidence="2 3">CBS 102226</strain>
    </source>
</reference>
<feature type="region of interest" description="Disordered" evidence="1">
    <location>
        <begin position="225"/>
        <end position="248"/>
    </location>
</feature>
<accession>A0A0D2I5K7</accession>
<dbReference type="RefSeq" id="XP_016626679.1">
    <property type="nucleotide sequence ID" value="XM_016782220.1"/>
</dbReference>